<dbReference type="InterPro" id="IPR011332">
    <property type="entry name" value="Ribosomal_zn-bd"/>
</dbReference>
<organism evidence="6 7">
    <name type="scientific">Candidatus Azoamicus ciliaticola</name>
    <dbReference type="NCBI Taxonomy" id="2652803"/>
    <lineage>
        <taxon>Bacteria</taxon>
        <taxon>Pseudomonadati</taxon>
        <taxon>Pseudomonadota</taxon>
        <taxon>Gammaproteobacteria</taxon>
        <taxon>Candidatus Azoamicaceae</taxon>
        <taxon>Candidatus Azoamicus</taxon>
    </lineage>
</organism>
<accession>A0A6J5JVT9</accession>
<dbReference type="RefSeq" id="WP_176604955.1">
    <property type="nucleotide sequence ID" value="NZ_LR794158.1"/>
</dbReference>
<dbReference type="EMBL" id="LR794158">
    <property type="protein sequence ID" value="CAB3976428.1"/>
    <property type="molecule type" value="Genomic_DNA"/>
</dbReference>
<dbReference type="GO" id="GO:0005840">
    <property type="term" value="C:ribosome"/>
    <property type="evidence" value="ECO:0007669"/>
    <property type="project" value="UniProtKB-KW"/>
</dbReference>
<evidence type="ECO:0000313" key="6">
    <source>
        <dbReference type="EMBL" id="CAB3976428.1"/>
    </source>
</evidence>
<name>A0A6J5JVT9_9GAMM</name>
<proteinExistence type="inferred from homology"/>
<protein>
    <recommendedName>
        <fullName evidence="4">Large ribosomal subunit protein bL33</fullName>
    </recommendedName>
    <alternativeName>
        <fullName evidence="5">50S ribosomal protein L33</fullName>
    </alternativeName>
</protein>
<sequence length="62" mass="7065">MAKKNKIVKVRLVSTKSSHFYTTTKSTKMIGGPKKDGKLSGLKKYDPVIRKHVEYVEKKISK</sequence>
<evidence type="ECO:0000256" key="3">
    <source>
        <dbReference type="ARBA" id="ARBA00023274"/>
    </source>
</evidence>
<evidence type="ECO:0000313" key="7">
    <source>
        <dbReference type="Proteomes" id="UP000509549"/>
    </source>
</evidence>
<dbReference type="Gene3D" id="2.20.28.120">
    <property type="entry name" value="Ribosomal protein L33"/>
    <property type="match status" value="1"/>
</dbReference>
<keyword evidence="2" id="KW-0689">Ribosomal protein</keyword>
<reference evidence="6 7" key="1">
    <citation type="submission" date="2020-04" db="EMBL/GenBank/DDBJ databases">
        <authorList>
            <person name="Graf S J."/>
        </authorList>
    </citation>
    <scope>NUCLEOTIDE SEQUENCE [LARGE SCALE GENOMIC DNA]</scope>
    <source>
        <strain evidence="6">1</strain>
    </source>
</reference>
<evidence type="ECO:0000256" key="5">
    <source>
        <dbReference type="ARBA" id="ARBA00035488"/>
    </source>
</evidence>
<dbReference type="Proteomes" id="UP000509549">
    <property type="component" value="Chromosome"/>
</dbReference>
<dbReference type="InterPro" id="IPR001705">
    <property type="entry name" value="Ribosomal_bL33"/>
</dbReference>
<dbReference type="AlphaFoldDB" id="A0A6J5JVT9"/>
<dbReference type="GO" id="GO:1990904">
    <property type="term" value="C:ribonucleoprotein complex"/>
    <property type="evidence" value="ECO:0007669"/>
    <property type="project" value="UniProtKB-KW"/>
</dbReference>
<dbReference type="KEGG" id="acil:ESZ_00234"/>
<dbReference type="SUPFAM" id="SSF57829">
    <property type="entry name" value="Zn-binding ribosomal proteins"/>
    <property type="match status" value="1"/>
</dbReference>
<keyword evidence="7" id="KW-1185">Reference proteome</keyword>
<comment type="similarity">
    <text evidence="1">Belongs to the bacterial ribosomal protein bL33 family.</text>
</comment>
<evidence type="ECO:0000256" key="4">
    <source>
        <dbReference type="ARBA" id="ARBA00035176"/>
    </source>
</evidence>
<evidence type="ECO:0000256" key="2">
    <source>
        <dbReference type="ARBA" id="ARBA00022980"/>
    </source>
</evidence>
<dbReference type="InterPro" id="IPR038584">
    <property type="entry name" value="Ribosomal_bL33_sf"/>
</dbReference>
<keyword evidence="3" id="KW-0687">Ribonucleoprotein</keyword>
<dbReference type="GO" id="GO:0005737">
    <property type="term" value="C:cytoplasm"/>
    <property type="evidence" value="ECO:0007669"/>
    <property type="project" value="UniProtKB-ARBA"/>
</dbReference>
<dbReference type="GO" id="GO:0006412">
    <property type="term" value="P:translation"/>
    <property type="evidence" value="ECO:0007669"/>
    <property type="project" value="InterPro"/>
</dbReference>
<gene>
    <name evidence="6" type="ORF">ESZ_00234</name>
</gene>
<dbReference type="Pfam" id="PF00471">
    <property type="entry name" value="Ribosomal_L33"/>
    <property type="match status" value="1"/>
</dbReference>
<dbReference type="GO" id="GO:0003735">
    <property type="term" value="F:structural constituent of ribosome"/>
    <property type="evidence" value="ECO:0007669"/>
    <property type="project" value="InterPro"/>
</dbReference>
<evidence type="ECO:0000256" key="1">
    <source>
        <dbReference type="ARBA" id="ARBA00007596"/>
    </source>
</evidence>
<dbReference type="NCBIfam" id="TIGR01023">
    <property type="entry name" value="rpmG_bact"/>
    <property type="match status" value="1"/>
</dbReference>